<sequence>MSSQQESTKTWSIEGKGLKLDTAEDVQDFVKEILAFENLEVVVMSGNTVGIEAGKALAEAFKQKKNLKVMNLSDIFTGRLRSEIPLVLKAICDALEDKEELIELNLSDNAFGPAGAEPMIDFLANNRHLQVLKLNNNGLGVQGGNLIAKALLAAQEKNDAEGRPSSLRTIIAGRNRLENGSSKALAEAFQAHGTLREIRLPQNGIRPEGIELLAKSLASCKDLEVLDLQDNTFTQTGAQAVADALPSWTKLSVLNIGDCLLGKRGGVAIAEALKSGHECLSELILTYDEIQLDAAEILADAISTMKNLRTLELNGNNFPEDSDVVDRIREILSENGNEEALGSLSDMEELSDEEDDEEAPSDEEEDENDDEEVEVEEKDTSIDELTEQLASVKV</sequence>
<dbReference type="SUPFAM" id="SSF52047">
    <property type="entry name" value="RNI-like"/>
    <property type="match status" value="1"/>
</dbReference>
<dbReference type="SMART" id="SM00368">
    <property type="entry name" value="LRR_RI"/>
    <property type="match status" value="8"/>
</dbReference>
<name>A0ABR2W0I9_9FUNG</name>
<feature type="compositionally biased region" description="Acidic residues" evidence="4">
    <location>
        <begin position="346"/>
        <end position="386"/>
    </location>
</feature>
<dbReference type="Proteomes" id="UP001479436">
    <property type="component" value="Unassembled WGS sequence"/>
</dbReference>
<reference evidence="5 6" key="1">
    <citation type="submission" date="2023-04" db="EMBL/GenBank/DDBJ databases">
        <title>Genome of Basidiobolus ranarum AG-B5.</title>
        <authorList>
            <person name="Stajich J.E."/>
            <person name="Carter-House D."/>
            <person name="Gryganskyi A."/>
        </authorList>
    </citation>
    <scope>NUCLEOTIDE SEQUENCE [LARGE SCALE GENOMIC DNA]</scope>
    <source>
        <strain evidence="5 6">AG-B5</strain>
    </source>
</reference>
<keyword evidence="3" id="KW-0677">Repeat</keyword>
<evidence type="ECO:0000313" key="6">
    <source>
        <dbReference type="Proteomes" id="UP001479436"/>
    </source>
</evidence>
<keyword evidence="1" id="KW-0343">GTPase activation</keyword>
<dbReference type="PANTHER" id="PTHR24113:SF12">
    <property type="entry name" value="RAN GTPASE-ACTIVATING PROTEIN 1"/>
    <property type="match status" value="1"/>
</dbReference>
<gene>
    <name evidence="5" type="primary">rna1_2</name>
    <name evidence="5" type="ORF">K7432_007182</name>
</gene>
<dbReference type="EMBL" id="JASJQH010007220">
    <property type="protein sequence ID" value="KAK9712379.1"/>
    <property type="molecule type" value="Genomic_DNA"/>
</dbReference>
<organism evidence="5 6">
    <name type="scientific">Basidiobolus ranarum</name>
    <dbReference type="NCBI Taxonomy" id="34480"/>
    <lineage>
        <taxon>Eukaryota</taxon>
        <taxon>Fungi</taxon>
        <taxon>Fungi incertae sedis</taxon>
        <taxon>Zoopagomycota</taxon>
        <taxon>Entomophthoromycotina</taxon>
        <taxon>Basidiobolomycetes</taxon>
        <taxon>Basidiobolales</taxon>
        <taxon>Basidiobolaceae</taxon>
        <taxon>Basidiobolus</taxon>
    </lineage>
</organism>
<keyword evidence="6" id="KW-1185">Reference proteome</keyword>
<evidence type="ECO:0000313" key="5">
    <source>
        <dbReference type="EMBL" id="KAK9712379.1"/>
    </source>
</evidence>
<evidence type="ECO:0000256" key="4">
    <source>
        <dbReference type="SAM" id="MobiDB-lite"/>
    </source>
</evidence>
<dbReference type="InterPro" id="IPR001611">
    <property type="entry name" value="Leu-rich_rpt"/>
</dbReference>
<proteinExistence type="predicted"/>
<keyword evidence="2" id="KW-0433">Leucine-rich repeat</keyword>
<dbReference type="CDD" id="cd00116">
    <property type="entry name" value="LRR_RI"/>
    <property type="match status" value="1"/>
</dbReference>
<comment type="caution">
    <text evidence="5">The sequence shown here is derived from an EMBL/GenBank/DDBJ whole genome shotgun (WGS) entry which is preliminary data.</text>
</comment>
<evidence type="ECO:0000256" key="3">
    <source>
        <dbReference type="ARBA" id="ARBA00022737"/>
    </source>
</evidence>
<evidence type="ECO:0000256" key="2">
    <source>
        <dbReference type="ARBA" id="ARBA00022614"/>
    </source>
</evidence>
<evidence type="ECO:0000256" key="1">
    <source>
        <dbReference type="ARBA" id="ARBA00022468"/>
    </source>
</evidence>
<feature type="region of interest" description="Disordered" evidence="4">
    <location>
        <begin position="335"/>
        <end position="394"/>
    </location>
</feature>
<dbReference type="InterPro" id="IPR032675">
    <property type="entry name" value="LRR_dom_sf"/>
</dbReference>
<accession>A0ABR2W0I9</accession>
<dbReference type="Pfam" id="PF13516">
    <property type="entry name" value="LRR_6"/>
    <property type="match status" value="3"/>
</dbReference>
<dbReference type="PANTHER" id="PTHR24113">
    <property type="entry name" value="RAN GTPASE-ACTIVATING PROTEIN 1"/>
    <property type="match status" value="1"/>
</dbReference>
<protein>
    <submittedName>
        <fullName evidence="5">Ran GAP Rna1</fullName>
    </submittedName>
</protein>
<dbReference type="InterPro" id="IPR027038">
    <property type="entry name" value="RanGap"/>
</dbReference>
<dbReference type="Gene3D" id="3.80.10.10">
    <property type="entry name" value="Ribonuclease Inhibitor"/>
    <property type="match status" value="1"/>
</dbReference>